<dbReference type="OrthoDB" id="9795150at2"/>
<evidence type="ECO:0000256" key="2">
    <source>
        <dbReference type="ARBA" id="ARBA00022475"/>
    </source>
</evidence>
<feature type="transmembrane region" description="Helical" evidence="6">
    <location>
        <begin position="178"/>
        <end position="199"/>
    </location>
</feature>
<organism evidence="7 8">
    <name type="scientific">Novosphingobium umbonatum</name>
    <dbReference type="NCBI Taxonomy" id="1908524"/>
    <lineage>
        <taxon>Bacteria</taxon>
        <taxon>Pseudomonadati</taxon>
        <taxon>Pseudomonadota</taxon>
        <taxon>Alphaproteobacteria</taxon>
        <taxon>Sphingomonadales</taxon>
        <taxon>Sphingomonadaceae</taxon>
        <taxon>Novosphingobium</taxon>
    </lineage>
</organism>
<dbReference type="InterPro" id="IPR036259">
    <property type="entry name" value="MFS_trans_sf"/>
</dbReference>
<comment type="subcellular location">
    <subcellularLocation>
        <location evidence="1">Cell inner membrane</location>
        <topology evidence="1">Multi-pass membrane protein</topology>
    </subcellularLocation>
</comment>
<dbReference type="Proteomes" id="UP000282837">
    <property type="component" value="Unassembled WGS sequence"/>
</dbReference>
<dbReference type="EMBL" id="SACO01000001">
    <property type="protein sequence ID" value="RVU07547.1"/>
    <property type="molecule type" value="Genomic_DNA"/>
</dbReference>
<feature type="transmembrane region" description="Helical" evidence="6">
    <location>
        <begin position="52"/>
        <end position="70"/>
    </location>
</feature>
<dbReference type="InterPro" id="IPR011701">
    <property type="entry name" value="MFS"/>
</dbReference>
<name>A0A437NCB7_9SPHN</name>
<evidence type="ECO:0000256" key="3">
    <source>
        <dbReference type="ARBA" id="ARBA00022692"/>
    </source>
</evidence>
<dbReference type="Gene3D" id="1.20.1250.20">
    <property type="entry name" value="MFS general substrate transporter like domains"/>
    <property type="match status" value="2"/>
</dbReference>
<feature type="transmembrane region" description="Helical" evidence="6">
    <location>
        <begin position="375"/>
        <end position="392"/>
    </location>
</feature>
<dbReference type="PANTHER" id="PTHR43702">
    <property type="entry name" value="L-FUCOSE-PROTON SYMPORTER"/>
    <property type="match status" value="1"/>
</dbReference>
<dbReference type="InterPro" id="IPR050375">
    <property type="entry name" value="MFS_TsgA-like"/>
</dbReference>
<dbReference type="SUPFAM" id="SSF103473">
    <property type="entry name" value="MFS general substrate transporter"/>
    <property type="match status" value="1"/>
</dbReference>
<dbReference type="GO" id="GO:0022857">
    <property type="term" value="F:transmembrane transporter activity"/>
    <property type="evidence" value="ECO:0007669"/>
    <property type="project" value="InterPro"/>
</dbReference>
<dbReference type="Pfam" id="PF07690">
    <property type="entry name" value="MFS_1"/>
    <property type="match status" value="1"/>
</dbReference>
<keyword evidence="5 6" id="KW-0472">Membrane</keyword>
<keyword evidence="2" id="KW-1003">Cell membrane</keyword>
<feature type="transmembrane region" description="Helical" evidence="6">
    <location>
        <begin position="104"/>
        <end position="122"/>
    </location>
</feature>
<evidence type="ECO:0000313" key="8">
    <source>
        <dbReference type="Proteomes" id="UP000282837"/>
    </source>
</evidence>
<evidence type="ECO:0000256" key="4">
    <source>
        <dbReference type="ARBA" id="ARBA00022989"/>
    </source>
</evidence>
<feature type="transmembrane region" description="Helical" evidence="6">
    <location>
        <begin position="20"/>
        <end position="40"/>
    </location>
</feature>
<comment type="caution">
    <text evidence="7">The sequence shown here is derived from an EMBL/GenBank/DDBJ whole genome shotgun (WGS) entry which is preliminary data.</text>
</comment>
<dbReference type="PANTHER" id="PTHR43702:SF3">
    <property type="entry name" value="PROTEIN TSGA"/>
    <property type="match status" value="1"/>
</dbReference>
<evidence type="ECO:0000256" key="5">
    <source>
        <dbReference type="ARBA" id="ARBA00023136"/>
    </source>
</evidence>
<feature type="transmembrane region" description="Helical" evidence="6">
    <location>
        <begin position="77"/>
        <end position="98"/>
    </location>
</feature>
<gene>
    <name evidence="7" type="ORF">EOE18_00160</name>
</gene>
<protein>
    <submittedName>
        <fullName evidence="7">MFS transporter</fullName>
    </submittedName>
</protein>
<feature type="transmembrane region" description="Helical" evidence="6">
    <location>
        <begin position="342"/>
        <end position="363"/>
    </location>
</feature>
<dbReference type="AlphaFoldDB" id="A0A437NCB7"/>
<accession>A0A437NCB7</accession>
<feature type="transmembrane region" description="Helical" evidence="6">
    <location>
        <begin position="265"/>
        <end position="282"/>
    </location>
</feature>
<reference evidence="7 8" key="1">
    <citation type="submission" date="2019-01" db="EMBL/GenBank/DDBJ databases">
        <authorList>
            <person name="Chen W.-M."/>
        </authorList>
    </citation>
    <scope>NUCLEOTIDE SEQUENCE [LARGE SCALE GENOMIC DNA]</scope>
    <source>
        <strain evidence="7 8">FSY-9</strain>
    </source>
</reference>
<feature type="transmembrane region" description="Helical" evidence="6">
    <location>
        <begin position="143"/>
        <end position="166"/>
    </location>
</feature>
<feature type="transmembrane region" description="Helical" evidence="6">
    <location>
        <begin position="312"/>
        <end position="335"/>
    </location>
</feature>
<sequence length="400" mass="40983">MQTMRPNPSRSDHKAIALMYLAFFVLGLVGSMTGPLVPALRHIFALDFRQAMAAQWLVLVVIGALAWPAARLMQSWGVFRLLCLALGLMAAGCLAVSFAAGSGYFASVLLALAVIATGTTLLQVAGNPLTTALGAPEKSHARLALAQGFNSLGVLGGVHLGSSLMLGQDAAQGVQLTYGILAVLTLAGLAMFLCGGKAFPTSALANETAAPSEALTSRWAWAGAAAIALYVGAEGAIGSIMINFLHQPHVLNLPMAEAGRASAKIYWGGALAGRFAGSWLLTRYRAPRLLGLMAALACALCLTVAVTQGPMAGYAALAIGLCNAIMFPTIFSLTLARSKAPASAVSGLLCTAIAGGALISILVGEMADHTGLAQAFLVPLVAYGLIALFAALKPAIWPQG</sequence>
<evidence type="ECO:0000256" key="1">
    <source>
        <dbReference type="ARBA" id="ARBA00004429"/>
    </source>
</evidence>
<keyword evidence="4 6" id="KW-1133">Transmembrane helix</keyword>
<evidence type="ECO:0000313" key="7">
    <source>
        <dbReference type="EMBL" id="RVU07547.1"/>
    </source>
</evidence>
<proteinExistence type="predicted"/>
<feature type="transmembrane region" description="Helical" evidence="6">
    <location>
        <begin position="289"/>
        <end position="306"/>
    </location>
</feature>
<keyword evidence="3 6" id="KW-0812">Transmembrane</keyword>
<feature type="transmembrane region" description="Helical" evidence="6">
    <location>
        <begin position="219"/>
        <end position="245"/>
    </location>
</feature>
<evidence type="ECO:0000256" key="6">
    <source>
        <dbReference type="SAM" id="Phobius"/>
    </source>
</evidence>
<keyword evidence="8" id="KW-1185">Reference proteome</keyword>
<dbReference type="GO" id="GO:0005886">
    <property type="term" value="C:plasma membrane"/>
    <property type="evidence" value="ECO:0007669"/>
    <property type="project" value="UniProtKB-SubCell"/>
</dbReference>